<dbReference type="AlphaFoldDB" id="A0A031FS86"/>
<dbReference type="PRINTS" id="PR00097">
    <property type="entry name" value="ANTSNTHASEII"/>
</dbReference>
<dbReference type="Gene3D" id="3.40.50.880">
    <property type="match status" value="1"/>
</dbReference>
<proteinExistence type="predicted"/>
<dbReference type="Proteomes" id="UP000024001">
    <property type="component" value="Unassembled WGS sequence"/>
</dbReference>
<dbReference type="InterPro" id="IPR006221">
    <property type="entry name" value="TrpG/PapA_dom"/>
</dbReference>
<keyword evidence="3" id="KW-0808">Transferase</keyword>
<accession>A0A031FS86</accession>
<gene>
    <name evidence="3" type="ORF">BW34_01659</name>
</gene>
<dbReference type="GO" id="GO:0000162">
    <property type="term" value="P:L-tryptophan biosynthetic process"/>
    <property type="evidence" value="ECO:0007669"/>
    <property type="project" value="TreeGrafter"/>
</dbReference>
<dbReference type="InterPro" id="IPR029062">
    <property type="entry name" value="Class_I_gatase-like"/>
</dbReference>
<dbReference type="PATRIC" id="fig|273677.3.peg.1642"/>
<dbReference type="PANTHER" id="PTHR43418:SF4">
    <property type="entry name" value="MULTIFUNCTIONAL TRYPTOPHAN BIOSYNTHESIS PROTEIN"/>
    <property type="match status" value="1"/>
</dbReference>
<evidence type="ECO:0000313" key="4">
    <source>
        <dbReference type="Proteomes" id="UP000024001"/>
    </source>
</evidence>
<feature type="domain" description="Glutamine amidotransferase" evidence="2">
    <location>
        <begin position="8"/>
        <end position="185"/>
    </location>
</feature>
<evidence type="ECO:0000313" key="3">
    <source>
        <dbReference type="EMBL" id="EZP27669.1"/>
    </source>
</evidence>
<dbReference type="GO" id="GO:0016740">
    <property type="term" value="F:transferase activity"/>
    <property type="evidence" value="ECO:0007669"/>
    <property type="project" value="UniProtKB-KW"/>
</dbReference>
<dbReference type="InterPro" id="IPR050472">
    <property type="entry name" value="Anth_synth/Amidotransfase"/>
</dbReference>
<keyword evidence="4" id="KW-1185">Reference proteome</keyword>
<dbReference type="OrthoDB" id="9803598at2"/>
<dbReference type="PANTHER" id="PTHR43418">
    <property type="entry name" value="MULTIFUNCTIONAL TRYPTOPHAN BIOSYNTHESIS PROTEIN-RELATED"/>
    <property type="match status" value="1"/>
</dbReference>
<evidence type="ECO:0000256" key="1">
    <source>
        <dbReference type="ARBA" id="ARBA00022962"/>
    </source>
</evidence>
<keyword evidence="1 3" id="KW-0315">Glutamine amidotransferase</keyword>
<dbReference type="PRINTS" id="PR00099">
    <property type="entry name" value="CPSGATASE"/>
</dbReference>
<dbReference type="InterPro" id="IPR017926">
    <property type="entry name" value="GATASE"/>
</dbReference>
<dbReference type="PROSITE" id="PS51273">
    <property type="entry name" value="GATASE_TYPE_1"/>
    <property type="match status" value="1"/>
</dbReference>
<dbReference type="RefSeq" id="WP_036311209.1">
    <property type="nucleotide sequence ID" value="NZ_JFYO01000005.1"/>
</dbReference>
<reference evidence="3 4" key="1">
    <citation type="submission" date="2014-03" db="EMBL/GenBank/DDBJ databases">
        <title>Draft Genome Sequences of 13 Willow Endophytes.</title>
        <authorList>
            <person name="Gan H.Y."/>
            <person name="Gan H.M."/>
            <person name="Savka M.A."/>
            <person name="Hudson A.O."/>
        </authorList>
    </citation>
    <scope>NUCLEOTIDE SEQUENCE [LARGE SCALE GENOMIC DNA]</scope>
    <source>
        <strain evidence="3 4">RIT293</strain>
    </source>
</reference>
<evidence type="ECO:0000259" key="2">
    <source>
        <dbReference type="Pfam" id="PF00117"/>
    </source>
</evidence>
<sequence length="212" mass="22043">MTDGIRVLVVDNHDSFVHTLIGYLVELGAQVDMVESDAADALDRIGSVDAVLVSPGPGTPEDAGASIEIVRRCAASATPLLGVCLGHQAIAVAFGGVVSHAADLMHGRTSPVHHDGEGVFAGLPRPFTATRYHSLAVSRESIPPELAVTAWTESGTVMGLAHRSLPIEGVQFHPESVLTEGGYLLLGTWLQGIGMTDAATRGAELSPHRSVG</sequence>
<protein>
    <submittedName>
        <fullName evidence="3">Glutamine amidotransferase of anthranilate synthase</fullName>
    </submittedName>
</protein>
<dbReference type="GO" id="GO:0004049">
    <property type="term" value="F:anthranilate synthase activity"/>
    <property type="evidence" value="ECO:0007669"/>
    <property type="project" value="TreeGrafter"/>
</dbReference>
<dbReference type="SUPFAM" id="SSF52317">
    <property type="entry name" value="Class I glutamine amidotransferase-like"/>
    <property type="match status" value="1"/>
</dbReference>
<name>A0A031FS86_9MICO</name>
<organism evidence="3 4">
    <name type="scientific">Microbacterium oleivorans</name>
    <dbReference type="NCBI Taxonomy" id="273677"/>
    <lineage>
        <taxon>Bacteria</taxon>
        <taxon>Bacillati</taxon>
        <taxon>Actinomycetota</taxon>
        <taxon>Actinomycetes</taxon>
        <taxon>Micrococcales</taxon>
        <taxon>Microbacteriaceae</taxon>
        <taxon>Microbacterium</taxon>
    </lineage>
</organism>
<comment type="caution">
    <text evidence="3">The sequence shown here is derived from an EMBL/GenBank/DDBJ whole genome shotgun (WGS) entry which is preliminary data.</text>
</comment>
<dbReference type="CDD" id="cd01743">
    <property type="entry name" value="GATase1_Anthranilate_Synthase"/>
    <property type="match status" value="1"/>
</dbReference>
<dbReference type="PRINTS" id="PR00096">
    <property type="entry name" value="GATASE"/>
</dbReference>
<dbReference type="Pfam" id="PF00117">
    <property type="entry name" value="GATase"/>
    <property type="match status" value="1"/>
</dbReference>
<dbReference type="FunFam" id="3.40.50.880:FF:000003">
    <property type="entry name" value="Anthranilate synthase component II"/>
    <property type="match status" value="1"/>
</dbReference>
<dbReference type="eggNOG" id="COG0512">
    <property type="taxonomic scope" value="Bacteria"/>
</dbReference>
<dbReference type="NCBIfam" id="TIGR00566">
    <property type="entry name" value="trpG_papA"/>
    <property type="match status" value="1"/>
</dbReference>
<dbReference type="EMBL" id="JFYO01000005">
    <property type="protein sequence ID" value="EZP27669.1"/>
    <property type="molecule type" value="Genomic_DNA"/>
</dbReference>
<dbReference type="GO" id="GO:0005829">
    <property type="term" value="C:cytosol"/>
    <property type="evidence" value="ECO:0007669"/>
    <property type="project" value="TreeGrafter"/>
</dbReference>